<dbReference type="SUPFAM" id="SSF50129">
    <property type="entry name" value="GroES-like"/>
    <property type="match status" value="1"/>
</dbReference>
<evidence type="ECO:0000256" key="1">
    <source>
        <dbReference type="ARBA" id="ARBA00022723"/>
    </source>
</evidence>
<organism evidence="5 6">
    <name type="scientific">Methylobacterium trifolii</name>
    <dbReference type="NCBI Taxonomy" id="1003092"/>
    <lineage>
        <taxon>Bacteria</taxon>
        <taxon>Pseudomonadati</taxon>
        <taxon>Pseudomonadota</taxon>
        <taxon>Alphaproteobacteria</taxon>
        <taxon>Hyphomicrobiales</taxon>
        <taxon>Methylobacteriaceae</taxon>
        <taxon>Methylobacterium</taxon>
    </lineage>
</organism>
<dbReference type="RefSeq" id="WP_238183690.1">
    <property type="nucleotide sequence ID" value="NZ_BPRB01000189.1"/>
</dbReference>
<dbReference type="SMART" id="SM00829">
    <property type="entry name" value="PKS_ER"/>
    <property type="match status" value="1"/>
</dbReference>
<feature type="domain" description="Enoyl reductase (ER)" evidence="4">
    <location>
        <begin position="8"/>
        <end position="330"/>
    </location>
</feature>
<evidence type="ECO:0000256" key="3">
    <source>
        <dbReference type="ARBA" id="ARBA00023002"/>
    </source>
</evidence>
<dbReference type="Pfam" id="PF08240">
    <property type="entry name" value="ADH_N"/>
    <property type="match status" value="1"/>
</dbReference>
<dbReference type="Gene3D" id="3.40.50.720">
    <property type="entry name" value="NAD(P)-binding Rossmann-like Domain"/>
    <property type="match status" value="1"/>
</dbReference>
<gene>
    <name evidence="5" type="ORF">MPOCJGCO_3236</name>
</gene>
<dbReference type="InterPro" id="IPR013149">
    <property type="entry name" value="ADH-like_C"/>
</dbReference>
<keyword evidence="6" id="KW-1185">Reference proteome</keyword>
<dbReference type="PANTHER" id="PTHR43401:SF2">
    <property type="entry name" value="L-THREONINE 3-DEHYDROGENASE"/>
    <property type="match status" value="1"/>
</dbReference>
<evidence type="ECO:0000256" key="2">
    <source>
        <dbReference type="ARBA" id="ARBA00022833"/>
    </source>
</evidence>
<dbReference type="InterPro" id="IPR050129">
    <property type="entry name" value="Zn_alcohol_dh"/>
</dbReference>
<dbReference type="InterPro" id="IPR011032">
    <property type="entry name" value="GroES-like_sf"/>
</dbReference>
<dbReference type="SUPFAM" id="SSF51735">
    <property type="entry name" value="NAD(P)-binding Rossmann-fold domains"/>
    <property type="match status" value="1"/>
</dbReference>
<reference evidence="5" key="2">
    <citation type="submission" date="2021-08" db="EMBL/GenBank/DDBJ databases">
        <authorList>
            <person name="Tani A."/>
            <person name="Ola A."/>
            <person name="Ogura Y."/>
            <person name="Katsura K."/>
            <person name="Hayashi T."/>
        </authorList>
    </citation>
    <scope>NUCLEOTIDE SEQUENCE</scope>
    <source>
        <strain evidence="5">DSM 23632</strain>
    </source>
</reference>
<protein>
    <submittedName>
        <fullName evidence="5">2-dehydro-3-deoxy-L-rhamnonate dehydrogenase (NAD(+))</fullName>
    </submittedName>
</protein>
<keyword evidence="1" id="KW-0479">Metal-binding</keyword>
<comment type="caution">
    <text evidence="5">The sequence shown here is derived from an EMBL/GenBank/DDBJ whole genome shotgun (WGS) entry which is preliminary data.</text>
</comment>
<dbReference type="InterPro" id="IPR020843">
    <property type="entry name" value="ER"/>
</dbReference>
<proteinExistence type="predicted"/>
<evidence type="ECO:0000259" key="4">
    <source>
        <dbReference type="SMART" id="SM00829"/>
    </source>
</evidence>
<dbReference type="Proteomes" id="UP001055057">
    <property type="component" value="Unassembled WGS sequence"/>
</dbReference>
<dbReference type="InterPro" id="IPR013154">
    <property type="entry name" value="ADH-like_N"/>
</dbReference>
<evidence type="ECO:0000313" key="5">
    <source>
        <dbReference type="EMBL" id="GJE61115.1"/>
    </source>
</evidence>
<name>A0ABQ4U5M3_9HYPH</name>
<keyword evidence="2" id="KW-0862">Zinc</keyword>
<accession>A0ABQ4U5M3</accession>
<dbReference type="Pfam" id="PF00107">
    <property type="entry name" value="ADH_zinc_N"/>
    <property type="match status" value="1"/>
</dbReference>
<dbReference type="InterPro" id="IPR036291">
    <property type="entry name" value="NAD(P)-bd_dom_sf"/>
</dbReference>
<dbReference type="EMBL" id="BPRB01000189">
    <property type="protein sequence ID" value="GJE61115.1"/>
    <property type="molecule type" value="Genomic_DNA"/>
</dbReference>
<sequence>MRALVYTGPHSLALQERPVPAPGPGEVLVRVEAVGICGSDMHAYHGHDTRRPPPLVLGHEAAGRIAGGRRDGERVTVNPLVTCGTCAACESGRSHLCKDRQILSMPPRPGAFAEFVCVPEGNLVRIPDDLPVAKAALAEPMAVSYHAVNQGARLLGRPVTGADCLIFGGGAIGLGAALVLAMQGARRLCLVEPNAARRTVIARSVPRIRCAAPEDAEMALDAVADLILDAVGSASTRKAASRLIRPGGVIVHIGLLPGMEGLDIRKITLQEVVVSGSYCYTAQEFRDVVAALASGQLGHLDWPEERDLSGAVEAFADIDANRVGAPKVILHCN</sequence>
<dbReference type="Gene3D" id="3.90.180.10">
    <property type="entry name" value="Medium-chain alcohol dehydrogenases, catalytic domain"/>
    <property type="match status" value="1"/>
</dbReference>
<keyword evidence="3" id="KW-0560">Oxidoreductase</keyword>
<dbReference type="PANTHER" id="PTHR43401">
    <property type="entry name" value="L-THREONINE 3-DEHYDROGENASE"/>
    <property type="match status" value="1"/>
</dbReference>
<evidence type="ECO:0000313" key="6">
    <source>
        <dbReference type="Proteomes" id="UP001055057"/>
    </source>
</evidence>
<reference evidence="5" key="1">
    <citation type="journal article" date="2021" name="Front. Microbiol.">
        <title>Comprehensive Comparative Genomics and Phenotyping of Methylobacterium Species.</title>
        <authorList>
            <person name="Alessa O."/>
            <person name="Ogura Y."/>
            <person name="Fujitani Y."/>
            <person name="Takami H."/>
            <person name="Hayashi T."/>
            <person name="Sahin N."/>
            <person name="Tani A."/>
        </authorList>
    </citation>
    <scope>NUCLEOTIDE SEQUENCE</scope>
    <source>
        <strain evidence="5">DSM 23632</strain>
    </source>
</reference>